<name>A0A1V4T214_9GAMM</name>
<accession>A0A1V4T214</accession>
<evidence type="ECO:0000313" key="2">
    <source>
        <dbReference type="EMBL" id="OPX53980.1"/>
    </source>
</evidence>
<proteinExistence type="predicted"/>
<dbReference type="AlphaFoldDB" id="A0A1V4T214"/>
<keyword evidence="3" id="KW-1185">Reference proteome</keyword>
<sequence>MDIEDLTPEQKKVFDATEGLEVADEVFDEALFESDTQKQAKDLVAIGFDVSRLGVEITEDAEEPAEGDSLDISDEDIPF</sequence>
<reference evidence="2 3" key="1">
    <citation type="submission" date="2017-01" db="EMBL/GenBank/DDBJ databases">
        <title>Genome Sequencing of a Marine Spirillum, Oceanospirillum multiglobuliferum ATCC 33336, from Japan.</title>
        <authorList>
            <person name="Carney J.G."/>
            <person name="Trachtenberg A.M."/>
            <person name="Rheaume B.A."/>
            <person name="Linnane J.D."/>
            <person name="Pitts N.L."/>
            <person name="Mykles D.L."/>
            <person name="Maclea K.S."/>
        </authorList>
    </citation>
    <scope>NUCLEOTIDE SEQUENCE [LARGE SCALE GENOMIC DNA]</scope>
    <source>
        <strain evidence="2 3">ATCC 33336</strain>
    </source>
</reference>
<protein>
    <submittedName>
        <fullName evidence="2">Uncharacterized protein</fullName>
    </submittedName>
</protein>
<comment type="caution">
    <text evidence="2">The sequence shown here is derived from an EMBL/GenBank/DDBJ whole genome shotgun (WGS) entry which is preliminary data.</text>
</comment>
<dbReference type="Proteomes" id="UP000191418">
    <property type="component" value="Unassembled WGS sequence"/>
</dbReference>
<dbReference type="EMBL" id="MTSM01000156">
    <property type="protein sequence ID" value="OPX53980.1"/>
    <property type="molecule type" value="Genomic_DNA"/>
</dbReference>
<evidence type="ECO:0000313" key="3">
    <source>
        <dbReference type="Proteomes" id="UP000191418"/>
    </source>
</evidence>
<evidence type="ECO:0000256" key="1">
    <source>
        <dbReference type="SAM" id="MobiDB-lite"/>
    </source>
</evidence>
<feature type="region of interest" description="Disordered" evidence="1">
    <location>
        <begin position="58"/>
        <end position="79"/>
    </location>
</feature>
<gene>
    <name evidence="2" type="ORF">BTE48_16635</name>
</gene>
<organism evidence="2 3">
    <name type="scientific">Oceanospirillum multiglobuliferum</name>
    <dbReference type="NCBI Taxonomy" id="64969"/>
    <lineage>
        <taxon>Bacteria</taxon>
        <taxon>Pseudomonadati</taxon>
        <taxon>Pseudomonadota</taxon>
        <taxon>Gammaproteobacteria</taxon>
        <taxon>Oceanospirillales</taxon>
        <taxon>Oceanospirillaceae</taxon>
        <taxon>Oceanospirillum</taxon>
    </lineage>
</organism>